<dbReference type="SUPFAM" id="SSF53474">
    <property type="entry name" value="alpha/beta-Hydrolases"/>
    <property type="match status" value="1"/>
</dbReference>
<dbReference type="Proteomes" id="UP000281955">
    <property type="component" value="Unassembled WGS sequence"/>
</dbReference>
<dbReference type="EMBL" id="RBWV01000011">
    <property type="protein sequence ID" value="RKS75700.1"/>
    <property type="molecule type" value="Genomic_DNA"/>
</dbReference>
<evidence type="ECO:0000313" key="4">
    <source>
        <dbReference type="Proteomes" id="UP000281955"/>
    </source>
</evidence>
<sequence length="286" mass="31595">MARTHLPEVPGVRHRWVEAAGLRVHVALAGPEVGEPVVLLHGWPQHWYAWRHVVAALPPDVRLVLPDLRGLGWSAAPRSGYGKEQLAYDLMATLDALDVRRAVLVGHDWGGYVAHLAALRWPDRVRALLEVAIVPPVSTLRIGPRDLRRFAYQPAMAAPLASQLALVTAPGVVERLLASAAHRSYSVEAEAAHSYAAVLREPARARASALYYRRFLLEDLPRVRAGRYDAPLEMPHRLVLGSHDPVIRRRFLPAGGREHVRVVHGSGHFVPEESPGELAAEVLRLL</sequence>
<dbReference type="RefSeq" id="WP_121193436.1">
    <property type="nucleotide sequence ID" value="NZ_RBWV01000011.1"/>
</dbReference>
<evidence type="ECO:0000313" key="3">
    <source>
        <dbReference type="EMBL" id="RKS75700.1"/>
    </source>
</evidence>
<evidence type="ECO:0000256" key="1">
    <source>
        <dbReference type="ARBA" id="ARBA00022801"/>
    </source>
</evidence>
<accession>A0A420XQZ5</accession>
<dbReference type="OrthoDB" id="3507586at2"/>
<proteinExistence type="predicted"/>
<dbReference type="InterPro" id="IPR000073">
    <property type="entry name" value="AB_hydrolase_1"/>
</dbReference>
<dbReference type="PANTHER" id="PTHR43329">
    <property type="entry name" value="EPOXIDE HYDROLASE"/>
    <property type="match status" value="1"/>
</dbReference>
<dbReference type="PRINTS" id="PR00111">
    <property type="entry name" value="ABHYDROLASE"/>
</dbReference>
<feature type="domain" description="AB hydrolase-1" evidence="2">
    <location>
        <begin position="36"/>
        <end position="133"/>
    </location>
</feature>
<dbReference type="Pfam" id="PF00561">
    <property type="entry name" value="Abhydrolase_1"/>
    <property type="match status" value="1"/>
</dbReference>
<keyword evidence="1" id="KW-0378">Hydrolase</keyword>
<dbReference type="InterPro" id="IPR000639">
    <property type="entry name" value="Epox_hydrolase-like"/>
</dbReference>
<comment type="caution">
    <text evidence="3">The sequence shown here is derived from an EMBL/GenBank/DDBJ whole genome shotgun (WGS) entry which is preliminary data.</text>
</comment>
<gene>
    <name evidence="3" type="ORF">CLV35_2177</name>
</gene>
<dbReference type="GO" id="GO:0016787">
    <property type="term" value="F:hydrolase activity"/>
    <property type="evidence" value="ECO:0007669"/>
    <property type="project" value="UniProtKB-KW"/>
</dbReference>
<organism evidence="3 4">
    <name type="scientific">Motilibacter peucedani</name>
    <dbReference type="NCBI Taxonomy" id="598650"/>
    <lineage>
        <taxon>Bacteria</taxon>
        <taxon>Bacillati</taxon>
        <taxon>Actinomycetota</taxon>
        <taxon>Actinomycetes</taxon>
        <taxon>Motilibacterales</taxon>
        <taxon>Motilibacteraceae</taxon>
        <taxon>Motilibacter</taxon>
    </lineage>
</organism>
<dbReference type="InParanoid" id="A0A420XQZ5"/>
<protein>
    <submittedName>
        <fullName evidence="3">Pimeloyl-ACP methyl ester carboxylesterase</fullName>
    </submittedName>
</protein>
<dbReference type="AlphaFoldDB" id="A0A420XQZ5"/>
<dbReference type="Gene3D" id="3.40.50.1820">
    <property type="entry name" value="alpha/beta hydrolase"/>
    <property type="match status" value="1"/>
</dbReference>
<evidence type="ECO:0000259" key="2">
    <source>
        <dbReference type="Pfam" id="PF00561"/>
    </source>
</evidence>
<reference evidence="3 4" key="1">
    <citation type="submission" date="2018-10" db="EMBL/GenBank/DDBJ databases">
        <title>Genomic Encyclopedia of Archaeal and Bacterial Type Strains, Phase II (KMG-II): from individual species to whole genera.</title>
        <authorList>
            <person name="Goeker M."/>
        </authorList>
    </citation>
    <scope>NUCLEOTIDE SEQUENCE [LARGE SCALE GENOMIC DNA]</scope>
    <source>
        <strain evidence="3 4">RP-AC37</strain>
    </source>
</reference>
<dbReference type="PRINTS" id="PR00412">
    <property type="entry name" value="EPOXHYDRLASE"/>
</dbReference>
<name>A0A420XQZ5_9ACTN</name>
<keyword evidence="4" id="KW-1185">Reference proteome</keyword>
<dbReference type="InterPro" id="IPR029058">
    <property type="entry name" value="AB_hydrolase_fold"/>
</dbReference>